<evidence type="ECO:0000313" key="3">
    <source>
        <dbReference type="Proteomes" id="UP000308092"/>
    </source>
</evidence>
<protein>
    <submittedName>
        <fullName evidence="2">Uncharacterized protein</fullName>
    </submittedName>
</protein>
<sequence>MPTTSVFPDSDVAAGGQTSSLRQGLAVPSVRRMRETLEGYIGRGRLRRVA</sequence>
<name>A0A4S3JF93_9EURO</name>
<accession>A0A4S3JF93</accession>
<gene>
    <name evidence="2" type="ORF">EYZ11_006515</name>
</gene>
<feature type="region of interest" description="Disordered" evidence="1">
    <location>
        <begin position="1"/>
        <end position="27"/>
    </location>
</feature>
<reference evidence="2 3" key="1">
    <citation type="submission" date="2019-03" db="EMBL/GenBank/DDBJ databases">
        <title>The genome sequence of a newly discovered highly antifungal drug resistant Aspergillus species, Aspergillus tanneri NIH 1004.</title>
        <authorList>
            <person name="Mounaud S."/>
            <person name="Singh I."/>
            <person name="Joardar V."/>
            <person name="Pakala S."/>
            <person name="Pakala S."/>
            <person name="Venepally P."/>
            <person name="Hoover J."/>
            <person name="Nierman W."/>
            <person name="Chung J."/>
            <person name="Losada L."/>
        </authorList>
    </citation>
    <scope>NUCLEOTIDE SEQUENCE [LARGE SCALE GENOMIC DNA]</scope>
    <source>
        <strain evidence="2 3">NIH1004</strain>
    </source>
</reference>
<evidence type="ECO:0000256" key="1">
    <source>
        <dbReference type="SAM" id="MobiDB-lite"/>
    </source>
</evidence>
<dbReference type="AlphaFoldDB" id="A0A4S3JF93"/>
<dbReference type="EMBL" id="SOSA01000231">
    <property type="protein sequence ID" value="THC94006.1"/>
    <property type="molecule type" value="Genomic_DNA"/>
</dbReference>
<organism evidence="2 3">
    <name type="scientific">Aspergillus tanneri</name>
    <dbReference type="NCBI Taxonomy" id="1220188"/>
    <lineage>
        <taxon>Eukaryota</taxon>
        <taxon>Fungi</taxon>
        <taxon>Dikarya</taxon>
        <taxon>Ascomycota</taxon>
        <taxon>Pezizomycotina</taxon>
        <taxon>Eurotiomycetes</taxon>
        <taxon>Eurotiomycetidae</taxon>
        <taxon>Eurotiales</taxon>
        <taxon>Aspergillaceae</taxon>
        <taxon>Aspergillus</taxon>
        <taxon>Aspergillus subgen. Circumdati</taxon>
    </lineage>
</organism>
<proteinExistence type="predicted"/>
<dbReference type="Proteomes" id="UP000308092">
    <property type="component" value="Unassembled WGS sequence"/>
</dbReference>
<evidence type="ECO:0000313" key="2">
    <source>
        <dbReference type="EMBL" id="THC94006.1"/>
    </source>
</evidence>
<keyword evidence="3" id="KW-1185">Reference proteome</keyword>
<comment type="caution">
    <text evidence="2">The sequence shown here is derived from an EMBL/GenBank/DDBJ whole genome shotgun (WGS) entry which is preliminary data.</text>
</comment>
<dbReference type="VEuPathDB" id="FungiDB:EYZ11_006515"/>